<name>A0A9W6LYC6_9MICO</name>
<organism evidence="3 4">
    <name type="scientific">Leifsonia poae</name>
    <dbReference type="NCBI Taxonomy" id="110933"/>
    <lineage>
        <taxon>Bacteria</taxon>
        <taxon>Bacillati</taxon>
        <taxon>Actinomycetota</taxon>
        <taxon>Actinomycetes</taxon>
        <taxon>Micrococcales</taxon>
        <taxon>Microbacteriaceae</taxon>
        <taxon>Leifsonia</taxon>
    </lineage>
</organism>
<feature type="transmembrane region" description="Helical" evidence="2">
    <location>
        <begin position="34"/>
        <end position="57"/>
    </location>
</feature>
<feature type="transmembrane region" description="Helical" evidence="2">
    <location>
        <begin position="205"/>
        <end position="228"/>
    </location>
</feature>
<evidence type="ECO:0000256" key="1">
    <source>
        <dbReference type="SAM" id="MobiDB-lite"/>
    </source>
</evidence>
<feature type="transmembrane region" description="Helical" evidence="2">
    <location>
        <begin position="78"/>
        <end position="95"/>
    </location>
</feature>
<protein>
    <submittedName>
        <fullName evidence="3">Uncharacterized protein</fullName>
    </submittedName>
</protein>
<evidence type="ECO:0000313" key="4">
    <source>
        <dbReference type="Proteomes" id="UP001142372"/>
    </source>
</evidence>
<dbReference type="AlphaFoldDB" id="A0A9W6LYC6"/>
<dbReference type="Proteomes" id="UP001142372">
    <property type="component" value="Unassembled WGS sequence"/>
</dbReference>
<comment type="caution">
    <text evidence="3">The sequence shown here is derived from an EMBL/GenBank/DDBJ whole genome shotgun (WGS) entry which is preliminary data.</text>
</comment>
<reference evidence="3" key="1">
    <citation type="journal article" date="2014" name="Int. J. Syst. Evol. Microbiol.">
        <title>Complete genome sequence of Corynebacterium casei LMG S-19264T (=DSM 44701T), isolated from a smear-ripened cheese.</title>
        <authorList>
            <consortium name="US DOE Joint Genome Institute (JGI-PGF)"/>
            <person name="Walter F."/>
            <person name="Albersmeier A."/>
            <person name="Kalinowski J."/>
            <person name="Ruckert C."/>
        </authorList>
    </citation>
    <scope>NUCLEOTIDE SEQUENCE</scope>
    <source>
        <strain evidence="3">VKM Ac-1401</strain>
    </source>
</reference>
<feature type="compositionally biased region" description="Polar residues" evidence="1">
    <location>
        <begin position="1"/>
        <end position="10"/>
    </location>
</feature>
<feature type="transmembrane region" description="Helical" evidence="2">
    <location>
        <begin position="101"/>
        <end position="119"/>
    </location>
</feature>
<feature type="transmembrane region" description="Helical" evidence="2">
    <location>
        <begin position="179"/>
        <end position="199"/>
    </location>
</feature>
<sequence>MKPNPQSSAGQAKRSRAQRYETPPSATARALRPVGYLLIGLVWTIIGAVTLSLPALLTVGLASNDSFTTKDFVQNGDIFVLILAGLFAVVVLVPLLGYAFIALPLASVPLAVLAFTYLVRSLRPSYASERLSATGWTREAIGPITVYPTAMSLLPLRVTPWTRFWTQLMFLGWIPGKDLLLAAIPYGLVSFLVPGWLLWPVSPAAAVVWSIVSLALVVATVVLVVRAARVRFNGARRGVPVAAGS</sequence>
<feature type="region of interest" description="Disordered" evidence="1">
    <location>
        <begin position="1"/>
        <end position="24"/>
    </location>
</feature>
<gene>
    <name evidence="3" type="ORF">GCM10017584_06310</name>
</gene>
<keyword evidence="2" id="KW-0472">Membrane</keyword>
<proteinExistence type="predicted"/>
<keyword evidence="2" id="KW-1133">Transmembrane helix</keyword>
<reference evidence="3" key="2">
    <citation type="submission" date="2023-01" db="EMBL/GenBank/DDBJ databases">
        <authorList>
            <person name="Sun Q."/>
            <person name="Evtushenko L."/>
        </authorList>
    </citation>
    <scope>NUCLEOTIDE SEQUENCE</scope>
    <source>
        <strain evidence="3">VKM Ac-1401</strain>
    </source>
</reference>
<keyword evidence="2" id="KW-0812">Transmembrane</keyword>
<accession>A0A9W6LYC6</accession>
<keyword evidence="4" id="KW-1185">Reference proteome</keyword>
<dbReference type="EMBL" id="BSEN01000001">
    <property type="protein sequence ID" value="GLJ75058.1"/>
    <property type="molecule type" value="Genomic_DNA"/>
</dbReference>
<evidence type="ECO:0000313" key="3">
    <source>
        <dbReference type="EMBL" id="GLJ75058.1"/>
    </source>
</evidence>
<evidence type="ECO:0000256" key="2">
    <source>
        <dbReference type="SAM" id="Phobius"/>
    </source>
</evidence>